<sequence length="432" mass="48413">MNQNIIMRLCLAVVIIMSIIGDLHAEKADAEIWNNVPQDILLVAHFRSSNPVEFYDKIYGYLTSETRNELDAWIQSMQKETSLKFREEFLLGLKGHYNLIILGNLDNLSGDLPPAFAMLQSLGNIVFALQPGDYANFEKTYNALASAELKGKEKMTLKLPAKNETAALQVPEGKIPFELLIFRDNKNTLFIGLKEAIDQIQSVQREKAPALSSLPNFTNTFRHFRKEGEVIIQVVVNPQKVTEIIKYATEVAGVADDQTRTNLASFTKKLEKSSTLLAFQAVSLDDTIFTESTIPSALYDMYYWLILSSMNEGLNRGKQTKTIAQMRTLSTALEAYLADNNEYPPLKKKKISGTMEEVLKAILEKEGIISEVPLADDWGNAFFYEKTDTDTYTLTSYGRDGKPGNCSGKGTEKSYDDDIVITSGEFTCIPQK</sequence>
<evidence type="ECO:0000313" key="3">
    <source>
        <dbReference type="Proteomes" id="UP000178943"/>
    </source>
</evidence>
<accession>A0A1F5VWY1</accession>
<gene>
    <name evidence="2" type="ORF">A2Y62_22045</name>
</gene>
<dbReference type="InterPro" id="IPR013545">
    <property type="entry name" value="T2SS_protein-GspG_C"/>
</dbReference>
<dbReference type="SUPFAM" id="SSF54523">
    <property type="entry name" value="Pili subunits"/>
    <property type="match status" value="1"/>
</dbReference>
<evidence type="ECO:0000313" key="2">
    <source>
        <dbReference type="EMBL" id="OGF67976.1"/>
    </source>
</evidence>
<dbReference type="InterPro" id="IPR045584">
    <property type="entry name" value="Pilin-like"/>
</dbReference>
<dbReference type="STRING" id="1817863.A2Y62_22045"/>
<comment type="caution">
    <text evidence="2">The sequence shown here is derived from an EMBL/GenBank/DDBJ whole genome shotgun (WGS) entry which is preliminary data.</text>
</comment>
<evidence type="ECO:0000259" key="1">
    <source>
        <dbReference type="Pfam" id="PF08334"/>
    </source>
</evidence>
<feature type="domain" description="Type II secretion system protein GspG C-terminal" evidence="1">
    <location>
        <begin position="314"/>
        <end position="405"/>
    </location>
</feature>
<dbReference type="AlphaFoldDB" id="A0A1F5VWY1"/>
<organism evidence="2 3">
    <name type="scientific">Candidatus Fischerbacteria bacterium RBG_13_37_8</name>
    <dbReference type="NCBI Taxonomy" id="1817863"/>
    <lineage>
        <taxon>Bacteria</taxon>
        <taxon>Candidatus Fischeribacteriota</taxon>
    </lineage>
</organism>
<name>A0A1F5VWY1_9BACT</name>
<dbReference type="Gene3D" id="3.30.700.10">
    <property type="entry name" value="Glycoprotein, Type 4 Pilin"/>
    <property type="match status" value="1"/>
</dbReference>
<dbReference type="EMBL" id="MFGW01000036">
    <property type="protein sequence ID" value="OGF67976.1"/>
    <property type="molecule type" value="Genomic_DNA"/>
</dbReference>
<proteinExistence type="predicted"/>
<dbReference type="Pfam" id="PF08334">
    <property type="entry name" value="T2SSG"/>
    <property type="match status" value="1"/>
</dbReference>
<dbReference type="Proteomes" id="UP000178943">
    <property type="component" value="Unassembled WGS sequence"/>
</dbReference>
<protein>
    <recommendedName>
        <fullName evidence="1">Type II secretion system protein GspG C-terminal domain-containing protein</fullName>
    </recommendedName>
</protein>
<reference evidence="2 3" key="1">
    <citation type="journal article" date="2016" name="Nat. Commun.">
        <title>Thousands of microbial genomes shed light on interconnected biogeochemical processes in an aquifer system.</title>
        <authorList>
            <person name="Anantharaman K."/>
            <person name="Brown C.T."/>
            <person name="Hug L.A."/>
            <person name="Sharon I."/>
            <person name="Castelle C.J."/>
            <person name="Probst A.J."/>
            <person name="Thomas B.C."/>
            <person name="Singh A."/>
            <person name="Wilkins M.J."/>
            <person name="Karaoz U."/>
            <person name="Brodie E.L."/>
            <person name="Williams K.H."/>
            <person name="Hubbard S.S."/>
            <person name="Banfield J.F."/>
        </authorList>
    </citation>
    <scope>NUCLEOTIDE SEQUENCE [LARGE SCALE GENOMIC DNA]</scope>
</reference>